<evidence type="ECO:0000256" key="1">
    <source>
        <dbReference type="ARBA" id="ARBA00006987"/>
    </source>
</evidence>
<dbReference type="CDD" id="cd13578">
    <property type="entry name" value="PBP2_Bug27"/>
    <property type="match status" value="1"/>
</dbReference>
<name>A0ABX1EAW9_9PROT</name>
<keyword evidence="4" id="KW-1185">Reference proteome</keyword>
<dbReference type="PANTHER" id="PTHR42928:SF5">
    <property type="entry name" value="BLR1237 PROTEIN"/>
    <property type="match status" value="1"/>
</dbReference>
<accession>A0ABX1EAW9</accession>
<comment type="caution">
    <text evidence="3">The sequence shown here is derived from an EMBL/GenBank/DDBJ whole genome shotgun (WGS) entry which is preliminary data.</text>
</comment>
<dbReference type="InterPro" id="IPR042100">
    <property type="entry name" value="Bug_dom1"/>
</dbReference>
<evidence type="ECO:0000313" key="3">
    <source>
        <dbReference type="EMBL" id="NKC34136.1"/>
    </source>
</evidence>
<feature type="chain" id="PRO_5045303037" evidence="2">
    <location>
        <begin position="26"/>
        <end position="325"/>
    </location>
</feature>
<dbReference type="EMBL" id="JAAVNE010000067">
    <property type="protein sequence ID" value="NKC34136.1"/>
    <property type="molecule type" value="Genomic_DNA"/>
</dbReference>
<evidence type="ECO:0000313" key="4">
    <source>
        <dbReference type="Proteomes" id="UP000787635"/>
    </source>
</evidence>
<proteinExistence type="inferred from homology"/>
<evidence type="ECO:0000256" key="2">
    <source>
        <dbReference type="SAM" id="SignalP"/>
    </source>
</evidence>
<feature type="signal peptide" evidence="2">
    <location>
        <begin position="1"/>
        <end position="25"/>
    </location>
</feature>
<dbReference type="InterPro" id="IPR005064">
    <property type="entry name" value="BUG"/>
</dbReference>
<reference evidence="3 4" key="1">
    <citation type="submission" date="2020-03" db="EMBL/GenBank/DDBJ databases">
        <title>Roseomonas selenitidurans sp. nov. isolated from urban soil.</title>
        <authorList>
            <person name="Liu H."/>
        </authorList>
    </citation>
    <scope>NUCLEOTIDE SEQUENCE [LARGE SCALE GENOMIC DNA]</scope>
    <source>
        <strain evidence="3 4">BU-1</strain>
    </source>
</reference>
<dbReference type="PIRSF" id="PIRSF017082">
    <property type="entry name" value="YflP"/>
    <property type="match status" value="1"/>
</dbReference>
<dbReference type="SUPFAM" id="SSF53850">
    <property type="entry name" value="Periplasmic binding protein-like II"/>
    <property type="match status" value="1"/>
</dbReference>
<protein>
    <submittedName>
        <fullName evidence="3">Tripartite tricarboxylate transporter substrate binding protein</fullName>
    </submittedName>
</protein>
<keyword evidence="2" id="KW-0732">Signal</keyword>
<dbReference type="Pfam" id="PF03401">
    <property type="entry name" value="TctC"/>
    <property type="match status" value="1"/>
</dbReference>
<dbReference type="Gene3D" id="3.40.190.150">
    <property type="entry name" value="Bordetella uptake gene, domain 1"/>
    <property type="match status" value="1"/>
</dbReference>
<gene>
    <name evidence="3" type="ORF">HEQ75_24985</name>
</gene>
<comment type="similarity">
    <text evidence="1">Belongs to the UPF0065 (bug) family.</text>
</comment>
<dbReference type="Gene3D" id="3.40.190.10">
    <property type="entry name" value="Periplasmic binding protein-like II"/>
    <property type="match status" value="1"/>
</dbReference>
<dbReference type="Proteomes" id="UP000787635">
    <property type="component" value="Unassembled WGS sequence"/>
</dbReference>
<sequence length="325" mass="33119">MLLRRRATLAATFAATLALPAIARAQGFPDRPVRIIVPFPPGGSNDIIARQLAEQMREGLGQPVVVENRAGAGGNVGADSVAKAAPDGHTLLLCPPGPLAINEHLFRTMPFAPARDFAPVALVASVPIVLMVTKGLAAQSVAELVALAKREPGKLAFGSSGNGSTNHLAGELFKTMAGLDMVHVPYRGAAPAMTDLVGGQIQLMFDNMPAALPQVRGGSVRGLAVAGSARAAAMPELPTVAEAGVPGFEAEAWFGLVAPAGTPEPALAKLRQACGAALANPALRGRFAESGAVPGARLGEAFGAFIAAERMKWGGVVRASGALVN</sequence>
<organism evidence="3 4">
    <name type="scientific">Falsiroseomonas selenitidurans</name>
    <dbReference type="NCBI Taxonomy" id="2716335"/>
    <lineage>
        <taxon>Bacteria</taxon>
        <taxon>Pseudomonadati</taxon>
        <taxon>Pseudomonadota</taxon>
        <taxon>Alphaproteobacteria</taxon>
        <taxon>Acetobacterales</taxon>
        <taxon>Roseomonadaceae</taxon>
        <taxon>Falsiroseomonas</taxon>
    </lineage>
</organism>
<dbReference type="RefSeq" id="WP_168034854.1">
    <property type="nucleotide sequence ID" value="NZ_JAAVNE010000067.1"/>
</dbReference>
<dbReference type="PANTHER" id="PTHR42928">
    <property type="entry name" value="TRICARBOXYLATE-BINDING PROTEIN"/>
    <property type="match status" value="1"/>
</dbReference>